<dbReference type="PANTHER" id="PTHR33835:SF1">
    <property type="entry name" value="METALLO-BETA-LACTAMASE DOMAIN-CONTAINING PROTEIN"/>
    <property type="match status" value="1"/>
</dbReference>
<keyword evidence="3" id="KW-1185">Reference proteome</keyword>
<dbReference type="InterPro" id="IPR025638">
    <property type="entry name" value="DUF4336"/>
</dbReference>
<keyword evidence="1" id="KW-0732">Signal</keyword>
<feature type="chain" id="PRO_5005186918" description="Metallo-beta-lactamase domain-containing protein" evidence="1">
    <location>
        <begin position="34"/>
        <end position="306"/>
    </location>
</feature>
<accession>A0A0G4EB62</accession>
<dbReference type="AlphaFoldDB" id="A0A0G4EB62"/>
<dbReference type="SUPFAM" id="SSF56281">
    <property type="entry name" value="Metallo-hydrolase/oxidoreductase"/>
    <property type="match status" value="1"/>
</dbReference>
<dbReference type="OrthoDB" id="413274at2759"/>
<dbReference type="PANTHER" id="PTHR33835">
    <property type="entry name" value="YALI0C07656P"/>
    <property type="match status" value="1"/>
</dbReference>
<reference evidence="2 3" key="1">
    <citation type="submission" date="2014-11" db="EMBL/GenBank/DDBJ databases">
        <authorList>
            <person name="Zhu J."/>
            <person name="Qi W."/>
            <person name="Song R."/>
        </authorList>
    </citation>
    <scope>NUCLEOTIDE SEQUENCE [LARGE SCALE GENOMIC DNA]</scope>
</reference>
<protein>
    <recommendedName>
        <fullName evidence="4">Metallo-beta-lactamase domain-containing protein</fullName>
    </recommendedName>
</protein>
<evidence type="ECO:0000313" key="2">
    <source>
        <dbReference type="EMBL" id="CEL93195.1"/>
    </source>
</evidence>
<dbReference type="Pfam" id="PF14234">
    <property type="entry name" value="DUF4336"/>
    <property type="match status" value="1"/>
</dbReference>
<feature type="signal peptide" evidence="1">
    <location>
        <begin position="1"/>
        <end position="33"/>
    </location>
</feature>
<evidence type="ECO:0008006" key="4">
    <source>
        <dbReference type="Google" id="ProtNLM"/>
    </source>
</evidence>
<proteinExistence type="predicted"/>
<organism evidence="2 3">
    <name type="scientific">Vitrella brassicaformis (strain CCMP3155)</name>
    <dbReference type="NCBI Taxonomy" id="1169540"/>
    <lineage>
        <taxon>Eukaryota</taxon>
        <taxon>Sar</taxon>
        <taxon>Alveolata</taxon>
        <taxon>Colpodellida</taxon>
        <taxon>Vitrellaceae</taxon>
        <taxon>Vitrella</taxon>
    </lineage>
</organism>
<dbReference type="Proteomes" id="UP000041254">
    <property type="component" value="Unassembled WGS sequence"/>
</dbReference>
<evidence type="ECO:0000313" key="3">
    <source>
        <dbReference type="Proteomes" id="UP000041254"/>
    </source>
</evidence>
<dbReference type="PhylomeDB" id="A0A0G4EB62"/>
<dbReference type="OMA" id="IFRDVMA"/>
<gene>
    <name evidence="2" type="ORF">Vbra_4775</name>
</gene>
<dbReference type="EMBL" id="CDMY01000144">
    <property type="protein sequence ID" value="CEL93195.1"/>
    <property type="molecule type" value="Genomic_DNA"/>
</dbReference>
<sequence>MACSCRIWKIMDPSSVLLPLWAYFLCALTCADAAGFIHSSPLRLRQLTRANAVSTATGRSEAAIGWGNPDGVTLREVTDNVWEANRPFLWNTIDVGSRMVLIRLKDGSLWAHSPVNLDIPTRAEVDALGPVKHIVSPNFEHLKYGPLWGQAYPDAVTYGCPGLMAREPWCMQEVANDPPDSWLDEFECCFIDCEQNPFTRKSFFNEVVFFHKPSKTLITSDFYWNYPSTSPSRPIPQSTRLWKFGMDRVYLPFYKRLMITDKGRFNELVERVLGWRAERIIPCHGSIVEGRDACEAEIRRQTGLTD</sequence>
<evidence type="ECO:0000256" key="1">
    <source>
        <dbReference type="SAM" id="SignalP"/>
    </source>
</evidence>
<dbReference type="VEuPathDB" id="CryptoDB:Vbra_4775"/>
<dbReference type="InParanoid" id="A0A0G4EB62"/>
<name>A0A0G4EB62_VITBC</name>
<dbReference type="InterPro" id="IPR036866">
    <property type="entry name" value="RibonucZ/Hydroxyglut_hydro"/>
</dbReference>